<dbReference type="Gene3D" id="1.10.10.10">
    <property type="entry name" value="Winged helix-like DNA-binding domain superfamily/Winged helix DNA-binding domain"/>
    <property type="match status" value="1"/>
</dbReference>
<protein>
    <submittedName>
        <fullName evidence="3">Tetratricopeptide repeat protein</fullName>
    </submittedName>
</protein>
<organism evidence="3 4">
    <name type="scientific">Edaphosphingomonas haloaromaticamans</name>
    <dbReference type="NCBI Taxonomy" id="653954"/>
    <lineage>
        <taxon>Bacteria</taxon>
        <taxon>Pseudomonadati</taxon>
        <taxon>Pseudomonadota</taxon>
        <taxon>Alphaproteobacteria</taxon>
        <taxon>Sphingomonadales</taxon>
        <taxon>Rhizorhabdaceae</taxon>
        <taxon>Edaphosphingomonas</taxon>
    </lineage>
</organism>
<dbReference type="InterPro" id="IPR011990">
    <property type="entry name" value="TPR-like_helical_dom_sf"/>
</dbReference>
<keyword evidence="1" id="KW-0802">TPR repeat</keyword>
<dbReference type="EMBL" id="MIPT01000001">
    <property type="protein sequence ID" value="OHT20559.1"/>
    <property type="molecule type" value="Genomic_DNA"/>
</dbReference>
<dbReference type="GO" id="GO:0006355">
    <property type="term" value="P:regulation of DNA-templated transcription"/>
    <property type="evidence" value="ECO:0007669"/>
    <property type="project" value="InterPro"/>
</dbReference>
<dbReference type="SMART" id="SM00028">
    <property type="entry name" value="TPR"/>
    <property type="match status" value="2"/>
</dbReference>
<dbReference type="SUPFAM" id="SSF46894">
    <property type="entry name" value="C-terminal effector domain of the bipartite response regulators"/>
    <property type="match status" value="1"/>
</dbReference>
<dbReference type="InterPro" id="IPR019734">
    <property type="entry name" value="TPR_rpt"/>
</dbReference>
<comment type="caution">
    <text evidence="3">The sequence shown here is derived from an EMBL/GenBank/DDBJ whole genome shotgun (WGS) entry which is preliminary data.</text>
</comment>
<dbReference type="InterPro" id="IPR005158">
    <property type="entry name" value="BTAD"/>
</dbReference>
<name>A0A1S1HE81_9SPHN</name>
<dbReference type="PANTHER" id="PTHR35807">
    <property type="entry name" value="TRANSCRIPTIONAL REGULATOR REDD-RELATED"/>
    <property type="match status" value="1"/>
</dbReference>
<dbReference type="PROSITE" id="PS50005">
    <property type="entry name" value="TPR"/>
    <property type="match status" value="1"/>
</dbReference>
<dbReference type="InterPro" id="IPR036388">
    <property type="entry name" value="WH-like_DNA-bd_sf"/>
</dbReference>
<evidence type="ECO:0000259" key="2">
    <source>
        <dbReference type="SMART" id="SM01043"/>
    </source>
</evidence>
<reference evidence="3 4" key="1">
    <citation type="submission" date="2016-09" db="EMBL/GenBank/DDBJ databases">
        <title>Metabolic pathway, cell adaptation mechanisms and a novel monoxygenase revealed through proteogenomic-transcription analysis of a Sphingomonas haloaromaticamans strain degrading the fungicide ortho-phenylphenol.</title>
        <authorList>
            <person name="Perruchon C."/>
            <person name="Papadopoulou E.S."/>
            <person name="Rousidou C."/>
            <person name="Vasileiadis S."/>
            <person name="Tanou G."/>
            <person name="Amoutzias G."/>
            <person name="Molassiotis A."/>
            <person name="Karpouzas D.G."/>
        </authorList>
    </citation>
    <scope>NUCLEOTIDE SEQUENCE [LARGE SCALE GENOMIC DNA]</scope>
    <source>
        <strain evidence="3 4">P3</strain>
    </source>
</reference>
<gene>
    <name evidence="3" type="ORF">BHE75_02557</name>
</gene>
<dbReference type="GO" id="GO:0003677">
    <property type="term" value="F:DNA binding"/>
    <property type="evidence" value="ECO:0007669"/>
    <property type="project" value="InterPro"/>
</dbReference>
<dbReference type="SUPFAM" id="SSF48452">
    <property type="entry name" value="TPR-like"/>
    <property type="match status" value="1"/>
</dbReference>
<evidence type="ECO:0000313" key="4">
    <source>
        <dbReference type="Proteomes" id="UP000179467"/>
    </source>
</evidence>
<feature type="repeat" description="TPR" evidence="1">
    <location>
        <begin position="513"/>
        <end position="546"/>
    </location>
</feature>
<accession>A0A1S1HE81</accession>
<sequence>MVYRENNVKPTSLTPPRFVVRLHGDFRISQRDAGIVTDSLTPSSRKARALLAILATSPEQLVSRERLIGLLWSERGETQARASLRQTLAELRRLPYADALLISRREIRLAPTLFETDADRITAYAAAQDFAGLAAALTDIDRTILADLEGLDPAFDDWLFVERERQRNRLVVEVLAVVGAASDPESLGHRRSILSALQQVDGGDEAIVRLGLSLDHQAGDHAAVHRRYRQFQGALKRDYDAQPSAETQQLFRRLISVAPVAPAAATPPPAPIAAPTIAPDSVPHITERHEPPIIVLSPFVTIGEGDDAAMVAQIMHDDLQTALGGFRDLRVLSIADPTPERLAAVCGSSIASYALGGTARAQDGGFRVNLRLTALDRGVLVWSRQITVQAATLGSVVDELVARIAGAILPVVVRDIGQALDTTTGATPASSSLYFGARARLLSSSTLAEVREAAELFEKVIEEDPSIVNAHLHLARIYNTDFMLRLAGHDPAPLRARAFELSLRAAALDPANGHVHSRLGWCYLRRGDITQAVRRFENSVEIGPYHADGLNEAGFGLCHLGLLDRAGELIKRAFELNPFPPDEYFSDVAVLAMLRGEHDEAEAQFEISRDPAIHYQAVRCANLALAGRMDRAREEADILRKAFAPLWHNPIPLTDADIVAGIHVFLPLHEAGHRDMLERGLRAAGLCVSA</sequence>
<dbReference type="InterPro" id="IPR051677">
    <property type="entry name" value="AfsR-DnrI-RedD_regulator"/>
</dbReference>
<proteinExistence type="predicted"/>
<dbReference type="AlphaFoldDB" id="A0A1S1HE81"/>
<evidence type="ECO:0000313" key="3">
    <source>
        <dbReference type="EMBL" id="OHT20559.1"/>
    </source>
</evidence>
<dbReference type="Gene3D" id="1.25.40.10">
    <property type="entry name" value="Tetratricopeptide repeat domain"/>
    <property type="match status" value="2"/>
</dbReference>
<dbReference type="InterPro" id="IPR016032">
    <property type="entry name" value="Sig_transdc_resp-reg_C-effctor"/>
</dbReference>
<feature type="domain" description="Bacterial transcriptional activator" evidence="2">
    <location>
        <begin position="116"/>
        <end position="255"/>
    </location>
</feature>
<dbReference type="SMART" id="SM01043">
    <property type="entry name" value="BTAD"/>
    <property type="match status" value="1"/>
</dbReference>
<dbReference type="Proteomes" id="UP000179467">
    <property type="component" value="Unassembled WGS sequence"/>
</dbReference>
<dbReference type="OrthoDB" id="105971at2"/>
<evidence type="ECO:0000256" key="1">
    <source>
        <dbReference type="PROSITE-ProRule" id="PRU00339"/>
    </source>
</evidence>
<keyword evidence="4" id="KW-1185">Reference proteome</keyword>